<dbReference type="AlphaFoldDB" id="A0A8R1IXZ2"/>
<dbReference type="EnsemblMetazoa" id="CJA41229b.1">
    <property type="protein sequence ID" value="CJA41229b.1"/>
    <property type="gene ID" value="WBGene00217077"/>
</dbReference>
<sequence length="122" mass="12569">MQSSGGAGLVVSTNTTGAMENVHGSSGYGNGSSSTTSSARRRPPIPSQMLSSTSTSGLGTMPSHGSAAAITAIAVHPTCSDTVPPDHEEDVGKRENAMHENLDTSLRIAPVKDLHMPNREVK</sequence>
<reference evidence="3" key="1">
    <citation type="submission" date="2010-08" db="EMBL/GenBank/DDBJ databases">
        <authorList>
            <consortium name="Caenorhabditis japonica Sequencing Consortium"/>
            <person name="Wilson R.K."/>
        </authorList>
    </citation>
    <scope>NUCLEOTIDE SEQUENCE [LARGE SCALE GENOMIC DNA]</scope>
    <source>
        <strain evidence="3">DF5081</strain>
    </source>
</reference>
<organism evidence="2 3">
    <name type="scientific">Caenorhabditis japonica</name>
    <dbReference type="NCBI Taxonomy" id="281687"/>
    <lineage>
        <taxon>Eukaryota</taxon>
        <taxon>Metazoa</taxon>
        <taxon>Ecdysozoa</taxon>
        <taxon>Nematoda</taxon>
        <taxon>Chromadorea</taxon>
        <taxon>Rhabditida</taxon>
        <taxon>Rhabditina</taxon>
        <taxon>Rhabditomorpha</taxon>
        <taxon>Rhabditoidea</taxon>
        <taxon>Rhabditidae</taxon>
        <taxon>Peloderinae</taxon>
        <taxon>Caenorhabditis</taxon>
    </lineage>
</organism>
<name>A0A8R1IXZ2_CAEJA</name>
<evidence type="ECO:0000256" key="1">
    <source>
        <dbReference type="SAM" id="MobiDB-lite"/>
    </source>
</evidence>
<keyword evidence="3" id="KW-1185">Reference proteome</keyword>
<dbReference type="Proteomes" id="UP000005237">
    <property type="component" value="Unassembled WGS sequence"/>
</dbReference>
<protein>
    <submittedName>
        <fullName evidence="2">Uncharacterized protein</fullName>
    </submittedName>
</protein>
<feature type="region of interest" description="Disordered" evidence="1">
    <location>
        <begin position="1"/>
        <end position="69"/>
    </location>
</feature>
<reference evidence="2" key="2">
    <citation type="submission" date="2022-06" db="UniProtKB">
        <authorList>
            <consortium name="EnsemblMetazoa"/>
        </authorList>
    </citation>
    <scope>IDENTIFICATION</scope>
    <source>
        <strain evidence="2">DF5081</strain>
    </source>
</reference>
<evidence type="ECO:0000313" key="2">
    <source>
        <dbReference type="EnsemblMetazoa" id="CJA41229b.1"/>
    </source>
</evidence>
<feature type="compositionally biased region" description="Low complexity" evidence="1">
    <location>
        <begin position="47"/>
        <end position="63"/>
    </location>
</feature>
<accession>A0A8R1IXZ2</accession>
<evidence type="ECO:0000313" key="3">
    <source>
        <dbReference type="Proteomes" id="UP000005237"/>
    </source>
</evidence>
<proteinExistence type="predicted"/>